<dbReference type="GO" id="GO:0005829">
    <property type="term" value="C:cytosol"/>
    <property type="evidence" value="ECO:0007669"/>
    <property type="project" value="TreeGrafter"/>
</dbReference>
<gene>
    <name evidence="2" type="ORF">EIW28_01875</name>
</gene>
<dbReference type="SUPFAM" id="SSF52218">
    <property type="entry name" value="Flavoproteins"/>
    <property type="match status" value="1"/>
</dbReference>
<sequence>MTAAPRFLVLCASTRPGSLNRRLAETAAHRLESEGAEVRLVDLDDYAVPLYRGGIELVDGIAEGARRFAADLERHDGLVLVSPEYNHSMPGALKNLLDWVSRIKPWPTSEVPALLMSASPGALGGARGLAALRITLASNGMHVLDTEFALPAADRALTGHGFAEPEEDDRLDAAVKALLAAV</sequence>
<dbReference type="InterPro" id="IPR029039">
    <property type="entry name" value="Flavoprotein-like_sf"/>
</dbReference>
<evidence type="ECO:0000313" key="2">
    <source>
        <dbReference type="EMBL" id="RRS01541.1"/>
    </source>
</evidence>
<feature type="domain" description="NADPH-dependent FMN reductase-like" evidence="1">
    <location>
        <begin position="6"/>
        <end position="153"/>
    </location>
</feature>
<dbReference type="GO" id="GO:0016491">
    <property type="term" value="F:oxidoreductase activity"/>
    <property type="evidence" value="ECO:0007669"/>
    <property type="project" value="InterPro"/>
</dbReference>
<dbReference type="GO" id="GO:0010181">
    <property type="term" value="F:FMN binding"/>
    <property type="evidence" value="ECO:0007669"/>
    <property type="project" value="TreeGrafter"/>
</dbReference>
<evidence type="ECO:0000259" key="1">
    <source>
        <dbReference type="Pfam" id="PF03358"/>
    </source>
</evidence>
<dbReference type="InterPro" id="IPR005025">
    <property type="entry name" value="FMN_Rdtase-like_dom"/>
</dbReference>
<dbReference type="Pfam" id="PF03358">
    <property type="entry name" value="FMN_red"/>
    <property type="match status" value="1"/>
</dbReference>
<name>A0A426V3Y6_9ACTN</name>
<protein>
    <submittedName>
        <fullName evidence="2">NADPH-dependent oxidoreductase</fullName>
    </submittedName>
</protein>
<dbReference type="OrthoDB" id="9812295at2"/>
<dbReference type="Proteomes" id="UP000277256">
    <property type="component" value="Unassembled WGS sequence"/>
</dbReference>
<keyword evidence="3" id="KW-1185">Reference proteome</keyword>
<proteinExistence type="predicted"/>
<comment type="caution">
    <text evidence="2">The sequence shown here is derived from an EMBL/GenBank/DDBJ whole genome shotgun (WGS) entry which is preliminary data.</text>
</comment>
<dbReference type="PANTHER" id="PTHR30543">
    <property type="entry name" value="CHROMATE REDUCTASE"/>
    <property type="match status" value="1"/>
</dbReference>
<dbReference type="PANTHER" id="PTHR30543:SF21">
    <property type="entry name" value="NAD(P)H-DEPENDENT FMN REDUCTASE LOT6"/>
    <property type="match status" value="1"/>
</dbReference>
<dbReference type="RefSeq" id="WP_125246018.1">
    <property type="nucleotide sequence ID" value="NZ_RSEB01000001.1"/>
</dbReference>
<dbReference type="InterPro" id="IPR050712">
    <property type="entry name" value="NAD(P)H-dep_reductase"/>
</dbReference>
<dbReference type="Gene3D" id="3.40.50.360">
    <property type="match status" value="1"/>
</dbReference>
<reference evidence="2 3" key="1">
    <citation type="submission" date="2018-12" db="EMBL/GenBank/DDBJ databases">
        <title>Glycomyces sp. YIM 121974 draft genome.</title>
        <authorList>
            <person name="Li Q."/>
        </authorList>
    </citation>
    <scope>NUCLEOTIDE SEQUENCE [LARGE SCALE GENOMIC DNA]</scope>
    <source>
        <strain evidence="2 3">YIM 121974</strain>
    </source>
</reference>
<accession>A0A426V3Y6</accession>
<dbReference type="EMBL" id="RSEB01000001">
    <property type="protein sequence ID" value="RRS01541.1"/>
    <property type="molecule type" value="Genomic_DNA"/>
</dbReference>
<dbReference type="AlphaFoldDB" id="A0A426V3Y6"/>
<evidence type="ECO:0000313" key="3">
    <source>
        <dbReference type="Proteomes" id="UP000277256"/>
    </source>
</evidence>
<organism evidence="2 3">
    <name type="scientific">Glycomyces terrestris</name>
    <dbReference type="NCBI Taxonomy" id="2493553"/>
    <lineage>
        <taxon>Bacteria</taxon>
        <taxon>Bacillati</taxon>
        <taxon>Actinomycetota</taxon>
        <taxon>Actinomycetes</taxon>
        <taxon>Glycomycetales</taxon>
        <taxon>Glycomycetaceae</taxon>
        <taxon>Glycomyces</taxon>
    </lineage>
</organism>